<gene>
    <name evidence="6" type="ORF">RDWZM_010449</name>
</gene>
<feature type="compositionally biased region" description="Polar residues" evidence="4">
    <location>
        <begin position="383"/>
        <end position="397"/>
    </location>
</feature>
<dbReference type="CDD" id="cd00201">
    <property type="entry name" value="WW"/>
    <property type="match status" value="1"/>
</dbReference>
<dbReference type="PANTHER" id="PTHR12857">
    <property type="entry name" value="CXXC MOTIF CONTAINING ZINC BINDING PROTEIN"/>
    <property type="match status" value="1"/>
</dbReference>
<evidence type="ECO:0000256" key="3">
    <source>
        <dbReference type="ARBA" id="ARBA00022833"/>
    </source>
</evidence>
<feature type="domain" description="WW" evidence="5">
    <location>
        <begin position="142"/>
        <end position="176"/>
    </location>
</feature>
<dbReference type="EMBL" id="JAPWDV010000004">
    <property type="protein sequence ID" value="KAJ6215949.1"/>
    <property type="molecule type" value="Genomic_DNA"/>
</dbReference>
<dbReference type="Pfam" id="PF05907">
    <property type="entry name" value="CXXC_Zn-b_euk"/>
    <property type="match status" value="1"/>
</dbReference>
<feature type="compositionally biased region" description="Low complexity" evidence="4">
    <location>
        <begin position="41"/>
        <end position="97"/>
    </location>
</feature>
<evidence type="ECO:0000256" key="2">
    <source>
        <dbReference type="ARBA" id="ARBA00022723"/>
    </source>
</evidence>
<reference evidence="6" key="1">
    <citation type="submission" date="2022-12" db="EMBL/GenBank/DDBJ databases">
        <title>Genome assemblies of Blomia tropicalis.</title>
        <authorList>
            <person name="Cui Y."/>
        </authorList>
    </citation>
    <scope>NUCLEOTIDE SEQUENCE</scope>
    <source>
        <tissue evidence="6">Adult mites</tissue>
    </source>
</reference>
<keyword evidence="3" id="KW-0862">Zinc</keyword>
<dbReference type="PROSITE" id="PS50020">
    <property type="entry name" value="WW_DOMAIN_2"/>
    <property type="match status" value="2"/>
</dbReference>
<keyword evidence="7" id="KW-1185">Reference proteome</keyword>
<feature type="compositionally biased region" description="Polar residues" evidence="4">
    <location>
        <begin position="357"/>
        <end position="374"/>
    </location>
</feature>
<accession>A0A9Q0RIP7</accession>
<proteinExistence type="inferred from homology"/>
<protein>
    <recommendedName>
        <fullName evidence="5">WW domain-containing protein</fullName>
    </recommendedName>
</protein>
<dbReference type="PANTHER" id="PTHR12857:SF0">
    <property type="entry name" value="CXXC MOTIF CONTAINING ZINC BINDING PROTEIN"/>
    <property type="match status" value="1"/>
</dbReference>
<evidence type="ECO:0000256" key="1">
    <source>
        <dbReference type="ARBA" id="ARBA00007818"/>
    </source>
</evidence>
<keyword evidence="2" id="KW-0479">Metal-binding</keyword>
<name>A0A9Q0RIP7_BLOTA</name>
<dbReference type="InterPro" id="IPR008584">
    <property type="entry name" value="CXXC_Zn-binding_euk"/>
</dbReference>
<evidence type="ECO:0000259" key="5">
    <source>
        <dbReference type="PROSITE" id="PS50020"/>
    </source>
</evidence>
<feature type="region of interest" description="Disordered" evidence="4">
    <location>
        <begin position="1"/>
        <end position="104"/>
    </location>
</feature>
<dbReference type="SUPFAM" id="SSF51045">
    <property type="entry name" value="WW domain"/>
    <property type="match status" value="2"/>
</dbReference>
<feature type="compositionally biased region" description="Polar residues" evidence="4">
    <location>
        <begin position="28"/>
        <end position="40"/>
    </location>
</feature>
<dbReference type="GO" id="GO:0008270">
    <property type="term" value="F:zinc ion binding"/>
    <property type="evidence" value="ECO:0007669"/>
    <property type="project" value="TreeGrafter"/>
</dbReference>
<sequence length="625" mass="70148">MVVSDQNVDSIPPLNLKNSDKGFDNCEMNPNQVKTGEADQSSTSANTISPISNISTSNVDSNVDSNVNEPDVVLPLAKGKGQQNHQQQLKQPKQQRQTANTSGSRLIVGNRLYIDQNNDKNLLLSSTTSPPIESSLKDQHTMPLPVGWEVAVDPESGKNYFIDHNTRQTQWFDPRDRYTKPASFADCVGDELPLGWEYSFHPLLGVYFIDHNRRVNQLDDPRMEWLTVQANMVIDYLQQANPPTESRLSSSMQNSNQSLSKYYSNIGSNAKLSQSIMNIDRHIVENEYSNQANVTKVPNKGGKTIRFSSVDISQKQQKHQQVQMHRLNYDDNSDYAVIDCSLNDQFKRDGCGGVSSPSHSMLESIGETTTTSKQSWKHPPIRPSNQTQPDQSNHVSSSCLVNATKTSYSNDHKSKLTSTYNRAILQQSLIDAKARVAQLKRELDANFNLLSIIDKYYAKGNNNEANAVEVFTLEIQATLENVTELTISPGYEFHMKFECINCNSPTPNEMYFGIEPDVAIGSGKSLVNLSFKCKSCQRQASIVIIDGSLRSYNLEDDGQYKQLAQFDCRGCVPIKFEPIANFACKNSNCGKYYENVNVSNDDWVEFDEESGESMGVYDFKSRFIK</sequence>
<dbReference type="PROSITE" id="PS01159">
    <property type="entry name" value="WW_DOMAIN_1"/>
    <property type="match status" value="1"/>
</dbReference>
<dbReference type="Proteomes" id="UP001142055">
    <property type="component" value="Chromosome 4"/>
</dbReference>
<dbReference type="Gene3D" id="2.20.70.10">
    <property type="match status" value="2"/>
</dbReference>
<organism evidence="6 7">
    <name type="scientific">Blomia tropicalis</name>
    <name type="common">Mite</name>
    <dbReference type="NCBI Taxonomy" id="40697"/>
    <lineage>
        <taxon>Eukaryota</taxon>
        <taxon>Metazoa</taxon>
        <taxon>Ecdysozoa</taxon>
        <taxon>Arthropoda</taxon>
        <taxon>Chelicerata</taxon>
        <taxon>Arachnida</taxon>
        <taxon>Acari</taxon>
        <taxon>Acariformes</taxon>
        <taxon>Sarcoptiformes</taxon>
        <taxon>Astigmata</taxon>
        <taxon>Glycyphagoidea</taxon>
        <taxon>Echimyopodidae</taxon>
        <taxon>Blomia</taxon>
    </lineage>
</organism>
<feature type="region of interest" description="Disordered" evidence="4">
    <location>
        <begin position="357"/>
        <end position="397"/>
    </location>
</feature>
<feature type="domain" description="WW" evidence="5">
    <location>
        <begin position="190"/>
        <end position="223"/>
    </location>
</feature>
<dbReference type="InterPro" id="IPR036020">
    <property type="entry name" value="WW_dom_sf"/>
</dbReference>
<dbReference type="InterPro" id="IPR001202">
    <property type="entry name" value="WW_dom"/>
</dbReference>
<comment type="similarity">
    <text evidence="1">Belongs to the UPF0587 family.</text>
</comment>
<dbReference type="SUPFAM" id="SSF141678">
    <property type="entry name" value="MAL13P1.257-like"/>
    <property type="match status" value="1"/>
</dbReference>
<dbReference type="AlphaFoldDB" id="A0A9Q0RIP7"/>
<evidence type="ECO:0000256" key="4">
    <source>
        <dbReference type="SAM" id="MobiDB-lite"/>
    </source>
</evidence>
<comment type="caution">
    <text evidence="6">The sequence shown here is derived from an EMBL/GenBank/DDBJ whole genome shotgun (WGS) entry which is preliminary data.</text>
</comment>
<evidence type="ECO:0000313" key="6">
    <source>
        <dbReference type="EMBL" id="KAJ6215949.1"/>
    </source>
</evidence>
<evidence type="ECO:0000313" key="7">
    <source>
        <dbReference type="Proteomes" id="UP001142055"/>
    </source>
</evidence>
<dbReference type="SMART" id="SM00456">
    <property type="entry name" value="WW"/>
    <property type="match status" value="2"/>
</dbReference>
<dbReference type="Pfam" id="PF00397">
    <property type="entry name" value="WW"/>
    <property type="match status" value="1"/>
</dbReference>